<dbReference type="AlphaFoldDB" id="A0AAP2DVI7"/>
<keyword evidence="3" id="KW-1185">Reference proteome</keyword>
<comment type="caution">
    <text evidence="2">The sequence shown here is derived from an EMBL/GenBank/DDBJ whole genome shotgun (WGS) entry which is preliminary data.</text>
</comment>
<evidence type="ECO:0000313" key="2">
    <source>
        <dbReference type="EMBL" id="MBT1701504.1"/>
    </source>
</evidence>
<feature type="chain" id="PRO_5043038535" evidence="1">
    <location>
        <begin position="23"/>
        <end position="106"/>
    </location>
</feature>
<keyword evidence="1" id="KW-0732">Signal</keyword>
<dbReference type="Proteomes" id="UP001319200">
    <property type="component" value="Unassembled WGS sequence"/>
</dbReference>
<dbReference type="Pfam" id="PF20130">
    <property type="entry name" value="DUF6520"/>
    <property type="match status" value="1"/>
</dbReference>
<feature type="signal peptide" evidence="1">
    <location>
        <begin position="1"/>
        <end position="22"/>
    </location>
</feature>
<dbReference type="RefSeq" id="WP_254170186.1">
    <property type="nucleotide sequence ID" value="NZ_JAHESF010000076.1"/>
</dbReference>
<organism evidence="2 3">
    <name type="scientific">Chryseosolibacter histidini</name>
    <dbReference type="NCBI Taxonomy" id="2782349"/>
    <lineage>
        <taxon>Bacteria</taxon>
        <taxon>Pseudomonadati</taxon>
        <taxon>Bacteroidota</taxon>
        <taxon>Cytophagia</taxon>
        <taxon>Cytophagales</taxon>
        <taxon>Chryseotaleaceae</taxon>
        <taxon>Chryseosolibacter</taxon>
    </lineage>
</organism>
<reference evidence="2 3" key="1">
    <citation type="submission" date="2021-05" db="EMBL/GenBank/DDBJ databases">
        <title>A Polyphasic approach of four new species of the genus Ohtaekwangia: Ohtaekwangia histidinii sp. nov., Ohtaekwangia cretensis sp. nov., Ohtaekwangia indiensis sp. nov., Ohtaekwangia reichenbachii sp. nov. from diverse environment.</title>
        <authorList>
            <person name="Octaviana S."/>
        </authorList>
    </citation>
    <scope>NUCLEOTIDE SEQUENCE [LARGE SCALE GENOMIC DNA]</scope>
    <source>
        <strain evidence="2 3">PWU4</strain>
    </source>
</reference>
<proteinExistence type="predicted"/>
<accession>A0AAP2DVI7</accession>
<dbReference type="InterPro" id="IPR045391">
    <property type="entry name" value="DUF6520"/>
</dbReference>
<protein>
    <submittedName>
        <fullName evidence="2">Uncharacterized protein</fullName>
    </submittedName>
</protein>
<evidence type="ECO:0000256" key="1">
    <source>
        <dbReference type="SAM" id="SignalP"/>
    </source>
</evidence>
<dbReference type="EMBL" id="JAHESF010000076">
    <property type="protein sequence ID" value="MBT1701504.1"/>
    <property type="molecule type" value="Genomic_DNA"/>
</dbReference>
<sequence length="106" mass="11428">MKTQNAILGIGAVALALGSAFASVNVDNIERSFISIQYEGEPLVCVQVEEECNNFSGYFCKIIVNGTLTAQVYGSPSCVNAKYGEHLYPPIILAEGVVEVLNREDL</sequence>
<name>A0AAP2DVI7_9BACT</name>
<gene>
    <name evidence="2" type="ORF">KK083_31720</name>
</gene>
<evidence type="ECO:0000313" key="3">
    <source>
        <dbReference type="Proteomes" id="UP001319200"/>
    </source>
</evidence>